<feature type="compositionally biased region" description="Basic and acidic residues" evidence="1">
    <location>
        <begin position="40"/>
        <end position="55"/>
    </location>
</feature>
<sequence>MRKDLHDIENLLRATKPFLRHNAEGGSADSSSALDLPSIEPHDHDDDLWSGDGRKAHSTIKTSHWFDMSPTYTGKTAQRPLPIPS</sequence>
<gene>
    <name evidence="2" type="ORF">RSE6_02961</name>
</gene>
<protein>
    <submittedName>
        <fullName evidence="2">Uncharacterized protein</fullName>
    </submittedName>
</protein>
<accession>A0A1E1M1K7</accession>
<feature type="region of interest" description="Disordered" evidence="1">
    <location>
        <begin position="66"/>
        <end position="85"/>
    </location>
</feature>
<evidence type="ECO:0000313" key="3">
    <source>
        <dbReference type="Proteomes" id="UP000177625"/>
    </source>
</evidence>
<dbReference type="Proteomes" id="UP000177625">
    <property type="component" value="Unassembled WGS sequence"/>
</dbReference>
<feature type="compositionally biased region" description="Low complexity" evidence="1">
    <location>
        <begin position="25"/>
        <end position="36"/>
    </location>
</feature>
<evidence type="ECO:0000256" key="1">
    <source>
        <dbReference type="SAM" id="MobiDB-lite"/>
    </source>
</evidence>
<dbReference type="AlphaFoldDB" id="A0A1E1M1K7"/>
<dbReference type="EMBL" id="FJVC01000114">
    <property type="protein sequence ID" value="CZT42989.1"/>
    <property type="molecule type" value="Genomic_DNA"/>
</dbReference>
<proteinExistence type="predicted"/>
<evidence type="ECO:0000313" key="2">
    <source>
        <dbReference type="EMBL" id="CZT42989.1"/>
    </source>
</evidence>
<reference evidence="3" key="1">
    <citation type="submission" date="2016-03" db="EMBL/GenBank/DDBJ databases">
        <authorList>
            <person name="Guldener U."/>
        </authorList>
    </citation>
    <scope>NUCLEOTIDE SEQUENCE [LARGE SCALE GENOMIC DNA]</scope>
</reference>
<name>A0A1E1M1K7_RHYSE</name>
<feature type="region of interest" description="Disordered" evidence="1">
    <location>
        <begin position="19"/>
        <end position="55"/>
    </location>
</feature>
<organism evidence="2 3">
    <name type="scientific">Rhynchosporium secalis</name>
    <name type="common">Barley scald fungus</name>
    <dbReference type="NCBI Taxonomy" id="38038"/>
    <lineage>
        <taxon>Eukaryota</taxon>
        <taxon>Fungi</taxon>
        <taxon>Dikarya</taxon>
        <taxon>Ascomycota</taxon>
        <taxon>Pezizomycotina</taxon>
        <taxon>Leotiomycetes</taxon>
        <taxon>Helotiales</taxon>
        <taxon>Ploettnerulaceae</taxon>
        <taxon>Rhynchosporium</taxon>
    </lineage>
</organism>
<keyword evidence="3" id="KW-1185">Reference proteome</keyword>